<keyword evidence="1" id="KW-0812">Transmembrane</keyword>
<keyword evidence="3" id="KW-1185">Reference proteome</keyword>
<dbReference type="EMBL" id="JACHMN010000003">
    <property type="protein sequence ID" value="MBB5872035.1"/>
    <property type="molecule type" value="Genomic_DNA"/>
</dbReference>
<dbReference type="AlphaFoldDB" id="A0A841BWI5"/>
<keyword evidence="1" id="KW-0472">Membrane</keyword>
<comment type="caution">
    <text evidence="2">The sequence shown here is derived from an EMBL/GenBank/DDBJ whole genome shotgun (WGS) entry which is preliminary data.</text>
</comment>
<gene>
    <name evidence="2" type="ORF">F4553_005469</name>
</gene>
<feature type="transmembrane region" description="Helical" evidence="1">
    <location>
        <begin position="39"/>
        <end position="60"/>
    </location>
</feature>
<evidence type="ECO:0000313" key="3">
    <source>
        <dbReference type="Proteomes" id="UP000587527"/>
    </source>
</evidence>
<dbReference type="Proteomes" id="UP000587527">
    <property type="component" value="Unassembled WGS sequence"/>
</dbReference>
<feature type="transmembrane region" description="Helical" evidence="1">
    <location>
        <begin position="12"/>
        <end position="33"/>
    </location>
</feature>
<name>A0A841BWI5_9ACTN</name>
<accession>A0A841BWI5</accession>
<sequence length="141" mass="14819">MLRKRLAHLPTALAASGIMLVLAGIVGAIAAGMTGALGAAFGVVLTTATYVASSFIIAWVDDRRRDLLLVAGLTTYVLKLIVLVAILITFAGWSGIVPMALGIVAEVFAWTCSQAWWTWHAKILYVDDPVDGPPVGGRPSS</sequence>
<feature type="transmembrane region" description="Helical" evidence="1">
    <location>
        <begin position="67"/>
        <end position="90"/>
    </location>
</feature>
<organism evidence="2 3">
    <name type="scientific">Allocatelliglobosispora scoriae</name>
    <dbReference type="NCBI Taxonomy" id="643052"/>
    <lineage>
        <taxon>Bacteria</taxon>
        <taxon>Bacillati</taxon>
        <taxon>Actinomycetota</taxon>
        <taxon>Actinomycetes</taxon>
        <taxon>Micromonosporales</taxon>
        <taxon>Micromonosporaceae</taxon>
        <taxon>Allocatelliglobosispora</taxon>
    </lineage>
</organism>
<protein>
    <submittedName>
        <fullName evidence="2">ATP synthase protein I</fullName>
    </submittedName>
</protein>
<proteinExistence type="predicted"/>
<reference evidence="2 3" key="1">
    <citation type="submission" date="2020-08" db="EMBL/GenBank/DDBJ databases">
        <title>Sequencing the genomes of 1000 actinobacteria strains.</title>
        <authorList>
            <person name="Klenk H.-P."/>
        </authorList>
    </citation>
    <scope>NUCLEOTIDE SEQUENCE [LARGE SCALE GENOMIC DNA]</scope>
    <source>
        <strain evidence="2 3">DSM 45362</strain>
    </source>
</reference>
<keyword evidence="1" id="KW-1133">Transmembrane helix</keyword>
<feature type="transmembrane region" description="Helical" evidence="1">
    <location>
        <begin position="96"/>
        <end position="117"/>
    </location>
</feature>
<evidence type="ECO:0000256" key="1">
    <source>
        <dbReference type="SAM" id="Phobius"/>
    </source>
</evidence>
<evidence type="ECO:0000313" key="2">
    <source>
        <dbReference type="EMBL" id="MBB5872035.1"/>
    </source>
</evidence>